<evidence type="ECO:0000313" key="1">
    <source>
        <dbReference type="EMBL" id="KAK9169013.1"/>
    </source>
</evidence>
<evidence type="ECO:0000313" key="2">
    <source>
        <dbReference type="Proteomes" id="UP001420932"/>
    </source>
</evidence>
<comment type="caution">
    <text evidence="1">The sequence shown here is derived from an EMBL/GenBank/DDBJ whole genome shotgun (WGS) entry which is preliminary data.</text>
</comment>
<dbReference type="EMBL" id="JBBNAF010000001">
    <property type="protein sequence ID" value="KAK9169013.1"/>
    <property type="molecule type" value="Genomic_DNA"/>
</dbReference>
<sequence length="234" mass="26645">MRSRARARHRYLAIYSEDPLTHFFLDKAHERSVNADIPIEILSHTIQLRQDLYMEQQTKRLSGVVTALESEISPLKLVLVNVTFRVNDFVGGKLFSEPPLVINVETRQFAVTSQFLKRTKIVDYIGRAYKKIIVPRQMSRNFVGKGVYMREIDEEFDGHSVGQTDRLCTYDEDPGDPVDYIGNAMNHASLKAAFEALAGRNHLNQRSAHINAAVGDKATISRQLETETEQFDYG</sequence>
<dbReference type="Proteomes" id="UP001420932">
    <property type="component" value="Unassembled WGS sequence"/>
</dbReference>
<name>A0AAP0Q6U3_9MAGN</name>
<accession>A0AAP0Q6U3</accession>
<protein>
    <submittedName>
        <fullName evidence="1">Uncharacterized protein</fullName>
    </submittedName>
</protein>
<reference evidence="1 2" key="1">
    <citation type="submission" date="2024-01" db="EMBL/GenBank/DDBJ databases">
        <title>Genome assemblies of Stephania.</title>
        <authorList>
            <person name="Yang L."/>
        </authorList>
    </citation>
    <scope>NUCLEOTIDE SEQUENCE [LARGE SCALE GENOMIC DNA]</scope>
    <source>
        <strain evidence="1">YNDBR</strain>
        <tissue evidence="1">Leaf</tissue>
    </source>
</reference>
<dbReference type="AlphaFoldDB" id="A0AAP0Q6U3"/>
<organism evidence="1 2">
    <name type="scientific">Stephania yunnanensis</name>
    <dbReference type="NCBI Taxonomy" id="152371"/>
    <lineage>
        <taxon>Eukaryota</taxon>
        <taxon>Viridiplantae</taxon>
        <taxon>Streptophyta</taxon>
        <taxon>Embryophyta</taxon>
        <taxon>Tracheophyta</taxon>
        <taxon>Spermatophyta</taxon>
        <taxon>Magnoliopsida</taxon>
        <taxon>Ranunculales</taxon>
        <taxon>Menispermaceae</taxon>
        <taxon>Menispermoideae</taxon>
        <taxon>Cissampelideae</taxon>
        <taxon>Stephania</taxon>
    </lineage>
</organism>
<proteinExistence type="predicted"/>
<keyword evidence="2" id="KW-1185">Reference proteome</keyword>
<gene>
    <name evidence="1" type="ORF">Syun_001153</name>
</gene>